<name>A0A699Z9B6_HAELA</name>
<protein>
    <submittedName>
        <fullName evidence="2">Uncharacterized protein</fullName>
    </submittedName>
</protein>
<feature type="signal peptide" evidence="1">
    <location>
        <begin position="1"/>
        <end position="21"/>
    </location>
</feature>
<feature type="chain" id="PRO_5025690389" evidence="1">
    <location>
        <begin position="22"/>
        <end position="90"/>
    </location>
</feature>
<dbReference type="Proteomes" id="UP000485058">
    <property type="component" value="Unassembled WGS sequence"/>
</dbReference>
<keyword evidence="1" id="KW-0732">Signal</keyword>
<gene>
    <name evidence="2" type="ORF">HaLaN_14954</name>
</gene>
<evidence type="ECO:0000256" key="1">
    <source>
        <dbReference type="SAM" id="SignalP"/>
    </source>
</evidence>
<accession>A0A699Z9B6</accession>
<dbReference type="AlphaFoldDB" id="A0A699Z9B6"/>
<keyword evidence="3" id="KW-1185">Reference proteome</keyword>
<comment type="caution">
    <text evidence="2">The sequence shown here is derived from an EMBL/GenBank/DDBJ whole genome shotgun (WGS) entry which is preliminary data.</text>
</comment>
<proteinExistence type="predicted"/>
<evidence type="ECO:0000313" key="2">
    <source>
        <dbReference type="EMBL" id="GFH18195.1"/>
    </source>
</evidence>
<evidence type="ECO:0000313" key="3">
    <source>
        <dbReference type="Proteomes" id="UP000485058"/>
    </source>
</evidence>
<sequence>MALHPLVPGQLLLGCTRGGLALLDLSLGSTLACWQVPGLGAQPVSAACVSPSGVAWALGDASGLVRPPMVALEEGSGFAATPQYPRNLEL</sequence>
<dbReference type="EMBL" id="BLLF01001261">
    <property type="protein sequence ID" value="GFH18195.1"/>
    <property type="molecule type" value="Genomic_DNA"/>
</dbReference>
<reference evidence="2 3" key="1">
    <citation type="submission" date="2020-02" db="EMBL/GenBank/DDBJ databases">
        <title>Draft genome sequence of Haematococcus lacustris strain NIES-144.</title>
        <authorList>
            <person name="Morimoto D."/>
            <person name="Nakagawa S."/>
            <person name="Yoshida T."/>
            <person name="Sawayama S."/>
        </authorList>
    </citation>
    <scope>NUCLEOTIDE SEQUENCE [LARGE SCALE GENOMIC DNA]</scope>
    <source>
        <strain evidence="2 3">NIES-144</strain>
    </source>
</reference>
<organism evidence="2 3">
    <name type="scientific">Haematococcus lacustris</name>
    <name type="common">Green alga</name>
    <name type="synonym">Haematococcus pluvialis</name>
    <dbReference type="NCBI Taxonomy" id="44745"/>
    <lineage>
        <taxon>Eukaryota</taxon>
        <taxon>Viridiplantae</taxon>
        <taxon>Chlorophyta</taxon>
        <taxon>core chlorophytes</taxon>
        <taxon>Chlorophyceae</taxon>
        <taxon>CS clade</taxon>
        <taxon>Chlamydomonadales</taxon>
        <taxon>Haematococcaceae</taxon>
        <taxon>Haematococcus</taxon>
    </lineage>
</organism>
<feature type="non-terminal residue" evidence="2">
    <location>
        <position position="90"/>
    </location>
</feature>